<dbReference type="InterPro" id="IPR000194">
    <property type="entry name" value="ATPase_F1/V1/A1_a/bsu_nucl-bd"/>
</dbReference>
<keyword evidence="3 15" id="KW-0813">Transport</keyword>
<keyword evidence="12 15" id="KW-0066">ATP synthesis</keyword>
<dbReference type="CDD" id="cd18113">
    <property type="entry name" value="ATP-synt_F1_alpha_C"/>
    <property type="match status" value="1"/>
</dbReference>
<comment type="function">
    <text evidence="1 15">Produces ATP from ADP in the presence of a proton gradient across the membrane. The alpha chain is a regulatory subunit.</text>
</comment>
<evidence type="ECO:0000313" key="20">
    <source>
        <dbReference type="Proteomes" id="UP000471298"/>
    </source>
</evidence>
<dbReference type="HAMAP" id="MF_01346">
    <property type="entry name" value="ATP_synth_alpha_bact"/>
    <property type="match status" value="1"/>
</dbReference>
<evidence type="ECO:0000256" key="9">
    <source>
        <dbReference type="ARBA" id="ARBA00023065"/>
    </source>
</evidence>
<feature type="domain" description="ATP synthase alpha subunit C-terminal" evidence="17">
    <location>
        <begin position="382"/>
        <end position="507"/>
    </location>
</feature>
<dbReference type="EMBL" id="WHNW01000009">
    <property type="protein sequence ID" value="MPV86611.1"/>
    <property type="molecule type" value="Genomic_DNA"/>
</dbReference>
<dbReference type="NCBIfam" id="NF009884">
    <property type="entry name" value="PRK13343.1"/>
    <property type="match status" value="1"/>
</dbReference>
<evidence type="ECO:0000256" key="12">
    <source>
        <dbReference type="ARBA" id="ARBA00023310"/>
    </source>
</evidence>
<dbReference type="GO" id="GO:0045259">
    <property type="term" value="C:proton-transporting ATP synthase complex"/>
    <property type="evidence" value="ECO:0007669"/>
    <property type="project" value="UniProtKB-KW"/>
</dbReference>
<evidence type="ECO:0000259" key="16">
    <source>
        <dbReference type="Pfam" id="PF00006"/>
    </source>
</evidence>
<keyword evidence="7 15" id="KW-0067">ATP-binding</keyword>
<evidence type="ECO:0000256" key="3">
    <source>
        <dbReference type="ARBA" id="ARBA00022448"/>
    </source>
</evidence>
<dbReference type="SUPFAM" id="SSF50615">
    <property type="entry name" value="N-terminal domain of alpha and beta subunits of F1 ATP synthase"/>
    <property type="match status" value="1"/>
</dbReference>
<evidence type="ECO:0000256" key="8">
    <source>
        <dbReference type="ARBA" id="ARBA00022967"/>
    </source>
</evidence>
<organism evidence="19 20">
    <name type="scientific">Ostreibacterium oceani</name>
    <dbReference type="NCBI Taxonomy" id="2654998"/>
    <lineage>
        <taxon>Bacteria</taxon>
        <taxon>Pseudomonadati</taxon>
        <taxon>Pseudomonadota</taxon>
        <taxon>Gammaproteobacteria</taxon>
        <taxon>Cardiobacteriales</taxon>
        <taxon>Ostreibacteriaceae</taxon>
        <taxon>Ostreibacterium</taxon>
    </lineage>
</organism>
<comment type="catalytic activity">
    <reaction evidence="15">
        <text>ATP + H2O + 4 H(+)(in) = ADP + phosphate + 5 H(+)(out)</text>
        <dbReference type="Rhea" id="RHEA:57720"/>
        <dbReference type="ChEBI" id="CHEBI:15377"/>
        <dbReference type="ChEBI" id="CHEBI:15378"/>
        <dbReference type="ChEBI" id="CHEBI:30616"/>
        <dbReference type="ChEBI" id="CHEBI:43474"/>
        <dbReference type="ChEBI" id="CHEBI:456216"/>
        <dbReference type="EC" id="7.1.2.2"/>
    </reaction>
</comment>
<gene>
    <name evidence="15" type="primary">atpA</name>
    <name evidence="19" type="ORF">GCU85_07720</name>
</gene>
<dbReference type="Gene3D" id="3.40.50.300">
    <property type="entry name" value="P-loop containing nucleotide triphosphate hydrolases"/>
    <property type="match status" value="1"/>
</dbReference>
<feature type="binding site" evidence="15">
    <location>
        <begin position="169"/>
        <end position="176"/>
    </location>
    <ligand>
        <name>ATP</name>
        <dbReference type="ChEBI" id="CHEBI:30616"/>
    </ligand>
</feature>
<dbReference type="InterPro" id="IPR020003">
    <property type="entry name" value="ATPase_a/bsu_AS"/>
</dbReference>
<dbReference type="InterPro" id="IPR000793">
    <property type="entry name" value="ATP_synth_asu_C"/>
</dbReference>
<evidence type="ECO:0000256" key="4">
    <source>
        <dbReference type="ARBA" id="ARBA00022475"/>
    </source>
</evidence>
<dbReference type="FunFam" id="2.40.30.20:FF:000001">
    <property type="entry name" value="ATP synthase subunit alpha"/>
    <property type="match status" value="1"/>
</dbReference>
<evidence type="ECO:0000259" key="18">
    <source>
        <dbReference type="Pfam" id="PF02874"/>
    </source>
</evidence>
<evidence type="ECO:0000256" key="10">
    <source>
        <dbReference type="ARBA" id="ARBA00023136"/>
    </source>
</evidence>
<dbReference type="Pfam" id="PF02874">
    <property type="entry name" value="ATP-synt_ab_N"/>
    <property type="match status" value="1"/>
</dbReference>
<proteinExistence type="inferred from homology"/>
<dbReference type="Pfam" id="PF00006">
    <property type="entry name" value="ATP-synt_ab"/>
    <property type="match status" value="1"/>
</dbReference>
<keyword evidence="5 15" id="KW-0547">Nucleotide-binding</keyword>
<evidence type="ECO:0000256" key="6">
    <source>
        <dbReference type="ARBA" id="ARBA00022781"/>
    </source>
</evidence>
<dbReference type="PROSITE" id="PS00152">
    <property type="entry name" value="ATPASE_ALPHA_BETA"/>
    <property type="match status" value="1"/>
</dbReference>
<dbReference type="CDD" id="cd01132">
    <property type="entry name" value="F1-ATPase_alpha_CD"/>
    <property type="match status" value="1"/>
</dbReference>
<dbReference type="RefSeq" id="WP_152810608.1">
    <property type="nucleotide sequence ID" value="NZ_WHNW01000009.1"/>
</dbReference>
<dbReference type="PANTHER" id="PTHR48082:SF2">
    <property type="entry name" value="ATP SYNTHASE SUBUNIT ALPHA, MITOCHONDRIAL"/>
    <property type="match status" value="1"/>
</dbReference>
<evidence type="ECO:0000256" key="5">
    <source>
        <dbReference type="ARBA" id="ARBA00022741"/>
    </source>
</evidence>
<dbReference type="SUPFAM" id="SSF52540">
    <property type="entry name" value="P-loop containing nucleoside triphosphate hydrolases"/>
    <property type="match status" value="1"/>
</dbReference>
<feature type="domain" description="ATPase F1/V1/A1 complex alpha/beta subunit nucleotide-binding" evidence="16">
    <location>
        <begin position="149"/>
        <end position="375"/>
    </location>
</feature>
<dbReference type="PANTHER" id="PTHR48082">
    <property type="entry name" value="ATP SYNTHASE SUBUNIT ALPHA, MITOCHONDRIAL"/>
    <property type="match status" value="1"/>
</dbReference>
<comment type="subunit">
    <text evidence="14">F-type ATPases have 2 components, CF(1) - the catalytic core - and CF(0) - the membrane proton channel. CF(1) has five subunits: alpha(3), beta(3), gamma(1), delta(1), epsilon(1). CF(0) has four main subunits: a(1), b(1), b'(1) and c(9-12).</text>
</comment>
<keyword evidence="11 15" id="KW-0139">CF(1)</keyword>
<evidence type="ECO:0000259" key="17">
    <source>
        <dbReference type="Pfam" id="PF00306"/>
    </source>
</evidence>
<dbReference type="InParanoid" id="A0A6N7EVN3"/>
<evidence type="ECO:0000256" key="1">
    <source>
        <dbReference type="ARBA" id="ARBA00003784"/>
    </source>
</evidence>
<evidence type="ECO:0000313" key="19">
    <source>
        <dbReference type="EMBL" id="MPV86611.1"/>
    </source>
</evidence>
<feature type="domain" description="ATPase F1/V1/A1 complex alpha/beta subunit N-terminal" evidence="18">
    <location>
        <begin position="28"/>
        <end position="92"/>
    </location>
</feature>
<evidence type="ECO:0000256" key="2">
    <source>
        <dbReference type="ARBA" id="ARBA00004170"/>
    </source>
</evidence>
<dbReference type="Gene3D" id="2.40.30.20">
    <property type="match status" value="1"/>
</dbReference>
<dbReference type="FunCoup" id="A0A6N7EVN3">
    <property type="interactions" value="372"/>
</dbReference>
<dbReference type="CDD" id="cd18116">
    <property type="entry name" value="ATP-synt_F1_alpha_N"/>
    <property type="match status" value="1"/>
</dbReference>
<evidence type="ECO:0000256" key="14">
    <source>
        <dbReference type="ARBA" id="ARBA00026013"/>
    </source>
</evidence>
<dbReference type="Proteomes" id="UP000471298">
    <property type="component" value="Unassembled WGS sequence"/>
</dbReference>
<dbReference type="InterPro" id="IPR023366">
    <property type="entry name" value="ATP_synth_asu-like_sf"/>
</dbReference>
<comment type="similarity">
    <text evidence="13">Belongs to the ATPase alpha/beta chains family. T3SS ATPase subfamily.</text>
</comment>
<keyword evidence="8 15" id="KW-1278">Translocase</keyword>
<dbReference type="EC" id="7.1.2.2" evidence="15"/>
<feature type="site" description="Required for activity" evidence="15">
    <location>
        <position position="373"/>
    </location>
</feature>
<reference evidence="19 20" key="1">
    <citation type="submission" date="2019-10" db="EMBL/GenBank/DDBJ databases">
        <title>Cardiobacteriales fam. a chemoheterotrophic member of the order Cardiobacteriales, and proposal of Cardiobacteriales fam. nov.</title>
        <authorList>
            <person name="Wang C."/>
        </authorList>
    </citation>
    <scope>NUCLEOTIDE SEQUENCE [LARGE SCALE GENOMIC DNA]</scope>
    <source>
        <strain evidence="19 20">ML27</strain>
    </source>
</reference>
<keyword evidence="9 15" id="KW-0406">Ion transport</keyword>
<dbReference type="InterPro" id="IPR033732">
    <property type="entry name" value="ATP_synth_F1_a_nt-bd_dom"/>
</dbReference>
<dbReference type="InterPro" id="IPR027417">
    <property type="entry name" value="P-loop_NTPase"/>
</dbReference>
<comment type="subcellular location">
    <subcellularLocation>
        <location evidence="15">Cell membrane</location>
        <topology evidence="15">Peripheral membrane protein</topology>
    </subcellularLocation>
    <subcellularLocation>
        <location evidence="2">Membrane</location>
        <topology evidence="2">Peripheral membrane protein</topology>
    </subcellularLocation>
</comment>
<accession>A0A6N7EVN3</accession>
<sequence length="513" mass="55251">MQLNPSEISDIIKSQIASADLSAEAQTEGKIIGLSDGIARVHGLEQAMQGEMLEFPHDIYGLALNLEQDSVGAVILGDYEALSEGDTVKCTGKILEVPTGEALLGRVVNALGQPIDGKGPVQTTTTSPIEKIAPGVIERQSVDQPVQTGLKSIDAMVPIGRGQRELIIGDRQTGKTAIAVDAIINQKKSGIKCVYVAIGQKASSVAAVVRKLEEEGAMAHTIVVVASASESAAMQYIAPYTGCTMGEYFRDRGEDALIVYDDLTKQAWAYRQVSLLLRRPPGREAYPGDVFYLHSRLLERASRINADEVERLTNGEVKGKTGSLTALPIIETQAGDVSAFVPTNVISITDGQIFLETDLFNSGIRPAINAGLSVSRVGGAAQTKIIKKLGGGVRLALAQYRELAAFAQFASDLDEATRKQLERGQRVTELMKQTQYQPLSTGDMAISLFAADRGYLDDIELDKVLDFEKAAIDYFRQHHAGLVDEIDASGDFNDAIEQTFVSAFDAFKANGVW</sequence>
<keyword evidence="6 15" id="KW-0375">Hydrogen ion transport</keyword>
<dbReference type="GO" id="GO:0005886">
    <property type="term" value="C:plasma membrane"/>
    <property type="evidence" value="ECO:0007669"/>
    <property type="project" value="UniProtKB-SubCell"/>
</dbReference>
<dbReference type="FunFam" id="3.40.50.300:FF:000002">
    <property type="entry name" value="ATP synthase subunit alpha"/>
    <property type="match status" value="1"/>
</dbReference>
<dbReference type="SUPFAM" id="SSF47917">
    <property type="entry name" value="C-terminal domain of alpha and beta subunits of F1 ATP synthase"/>
    <property type="match status" value="1"/>
</dbReference>
<dbReference type="NCBIfam" id="TIGR00962">
    <property type="entry name" value="atpA"/>
    <property type="match status" value="1"/>
</dbReference>
<comment type="caution">
    <text evidence="19">The sequence shown here is derived from an EMBL/GenBank/DDBJ whole genome shotgun (WGS) entry which is preliminary data.</text>
</comment>
<protein>
    <recommendedName>
        <fullName evidence="15">ATP synthase subunit alpha</fullName>
        <ecNumber evidence="15">7.1.2.2</ecNumber>
    </recommendedName>
    <alternativeName>
        <fullName evidence="15">ATP synthase F1 sector subunit alpha</fullName>
    </alternativeName>
    <alternativeName>
        <fullName evidence="15">F-ATPase subunit alpha</fullName>
    </alternativeName>
</protein>
<keyword evidence="20" id="KW-1185">Reference proteome</keyword>
<dbReference type="Pfam" id="PF00306">
    <property type="entry name" value="ATP-synt_ab_C"/>
    <property type="match status" value="1"/>
</dbReference>
<dbReference type="FunFam" id="1.20.150.20:FF:000001">
    <property type="entry name" value="ATP synthase subunit alpha"/>
    <property type="match status" value="1"/>
</dbReference>
<evidence type="ECO:0000256" key="13">
    <source>
        <dbReference type="ARBA" id="ARBA00024342"/>
    </source>
</evidence>
<name>A0A6N7EVN3_9GAMM</name>
<dbReference type="PIRSF" id="PIRSF039088">
    <property type="entry name" value="F_ATPase_subunit_alpha"/>
    <property type="match status" value="1"/>
</dbReference>
<evidence type="ECO:0000256" key="7">
    <source>
        <dbReference type="ARBA" id="ARBA00022840"/>
    </source>
</evidence>
<dbReference type="GO" id="GO:0005524">
    <property type="term" value="F:ATP binding"/>
    <property type="evidence" value="ECO:0007669"/>
    <property type="project" value="UniProtKB-UniRule"/>
</dbReference>
<dbReference type="GO" id="GO:0043531">
    <property type="term" value="F:ADP binding"/>
    <property type="evidence" value="ECO:0007669"/>
    <property type="project" value="TreeGrafter"/>
</dbReference>
<evidence type="ECO:0000256" key="11">
    <source>
        <dbReference type="ARBA" id="ARBA00023196"/>
    </source>
</evidence>
<keyword evidence="4 15" id="KW-1003">Cell membrane</keyword>
<dbReference type="InterPro" id="IPR004100">
    <property type="entry name" value="ATPase_F1/V1/A1_a/bsu_N"/>
</dbReference>
<dbReference type="InterPro" id="IPR005294">
    <property type="entry name" value="ATP_synth_F1_asu"/>
</dbReference>
<dbReference type="GO" id="GO:0046933">
    <property type="term" value="F:proton-transporting ATP synthase activity, rotational mechanism"/>
    <property type="evidence" value="ECO:0007669"/>
    <property type="project" value="UniProtKB-UniRule"/>
</dbReference>
<keyword evidence="10 15" id="KW-0472">Membrane</keyword>
<dbReference type="InterPro" id="IPR038376">
    <property type="entry name" value="ATP_synth_asu_C_sf"/>
</dbReference>
<dbReference type="AlphaFoldDB" id="A0A6N7EVN3"/>
<evidence type="ECO:0000256" key="15">
    <source>
        <dbReference type="HAMAP-Rule" id="MF_01346"/>
    </source>
</evidence>
<dbReference type="InterPro" id="IPR036121">
    <property type="entry name" value="ATPase_F1/V1/A1_a/bsu_N_sf"/>
</dbReference>
<dbReference type="Gene3D" id="1.20.150.20">
    <property type="entry name" value="ATP synthase alpha/beta chain, C-terminal domain"/>
    <property type="match status" value="1"/>
</dbReference>